<evidence type="ECO:0000313" key="6">
    <source>
        <dbReference type="Proteomes" id="UP000031637"/>
    </source>
</evidence>
<keyword evidence="2 4" id="KW-0732">Signal</keyword>
<dbReference type="KEGG" id="shd:SUTH_02855"/>
<reference evidence="5 6" key="1">
    <citation type="journal article" date="2014" name="Syst. Appl. Microbiol.">
        <title>Complete genomes of freshwater sulfur oxidizers Sulfuricella denitrificans skB26 and Sulfuritalea hydrogenivorans sk43H: genetic insights into the sulfur oxidation pathway of betaproteobacteria.</title>
        <authorList>
            <person name="Watanabe T."/>
            <person name="Kojima H."/>
            <person name="Fukui M."/>
        </authorList>
    </citation>
    <scope>NUCLEOTIDE SEQUENCE [LARGE SCALE GENOMIC DNA]</scope>
    <source>
        <strain evidence="5">DSM22779</strain>
    </source>
</reference>
<dbReference type="RefSeq" id="WP_052473657.1">
    <property type="nucleotide sequence ID" value="NZ_AP012547.1"/>
</dbReference>
<comment type="similarity">
    <text evidence="1">Belongs to the MlaA family.</text>
</comment>
<feature type="chain" id="PRO_5004794967" evidence="4">
    <location>
        <begin position="29"/>
        <end position="275"/>
    </location>
</feature>
<dbReference type="PROSITE" id="PS51257">
    <property type="entry name" value="PROKAR_LIPOPROTEIN"/>
    <property type="match status" value="1"/>
</dbReference>
<dbReference type="HOGENOM" id="CLU_059326_1_1_4"/>
<protein>
    <submittedName>
        <fullName evidence="5">Surface lipoprotein</fullName>
    </submittedName>
</protein>
<name>W0SH45_9PROT</name>
<evidence type="ECO:0000256" key="1">
    <source>
        <dbReference type="ARBA" id="ARBA00010634"/>
    </source>
</evidence>
<evidence type="ECO:0000256" key="4">
    <source>
        <dbReference type="SAM" id="SignalP"/>
    </source>
</evidence>
<evidence type="ECO:0000256" key="3">
    <source>
        <dbReference type="SAM" id="MobiDB-lite"/>
    </source>
</evidence>
<dbReference type="GO" id="GO:0016020">
    <property type="term" value="C:membrane"/>
    <property type="evidence" value="ECO:0007669"/>
    <property type="project" value="InterPro"/>
</dbReference>
<feature type="signal peptide" evidence="4">
    <location>
        <begin position="1"/>
        <end position="28"/>
    </location>
</feature>
<feature type="region of interest" description="Disordered" evidence="3">
    <location>
        <begin position="226"/>
        <end position="275"/>
    </location>
</feature>
<dbReference type="OrthoDB" id="9785326at2"/>
<proteinExistence type="inferred from homology"/>
<dbReference type="GO" id="GO:0120010">
    <property type="term" value="P:intermembrane phospholipid transfer"/>
    <property type="evidence" value="ECO:0007669"/>
    <property type="project" value="TreeGrafter"/>
</dbReference>
<dbReference type="PRINTS" id="PR01805">
    <property type="entry name" value="VACJLIPOPROT"/>
</dbReference>
<keyword evidence="6" id="KW-1185">Reference proteome</keyword>
<dbReference type="Pfam" id="PF04333">
    <property type="entry name" value="MlaA"/>
    <property type="match status" value="1"/>
</dbReference>
<organism evidence="5 6">
    <name type="scientific">Sulfuritalea hydrogenivorans sk43H</name>
    <dbReference type="NCBI Taxonomy" id="1223802"/>
    <lineage>
        <taxon>Bacteria</taxon>
        <taxon>Pseudomonadati</taxon>
        <taxon>Pseudomonadota</taxon>
        <taxon>Betaproteobacteria</taxon>
        <taxon>Nitrosomonadales</taxon>
        <taxon>Sterolibacteriaceae</taxon>
        <taxon>Sulfuritalea</taxon>
    </lineage>
</organism>
<evidence type="ECO:0000313" key="5">
    <source>
        <dbReference type="EMBL" id="BAO30634.1"/>
    </source>
</evidence>
<dbReference type="PANTHER" id="PTHR30035">
    <property type="entry name" value="LIPOPROTEIN VACJ-RELATED"/>
    <property type="match status" value="1"/>
</dbReference>
<sequence>MKTTFPARIKSVAMAIAAVGLLTGCATSGNPKDPIEGFNRAMFAFNEGLDSAIIKPVAKGYDHVLPSPIKTGVTNFFSNIEDLFIGVNNLLQGKVPEAFSDLGRVVINSTVGLLGVIDFASDAGLEKHEEDFGQTFGRWGVGNGAYVVIPVFGSRTVRDTVGLVLDVATDPVANHNPERTRDIALALRLVNDRANLLPADKVIEEAALDKYSYMRDAYLQRRRNLIHDGNPPREVEANAESADPAASAEAQAGEPRAEATPASVLVASTEPAVAN</sequence>
<evidence type="ECO:0000256" key="2">
    <source>
        <dbReference type="ARBA" id="ARBA00022729"/>
    </source>
</evidence>
<keyword evidence="5" id="KW-0449">Lipoprotein</keyword>
<dbReference type="PANTHER" id="PTHR30035:SF3">
    <property type="entry name" value="INTERMEMBRANE PHOSPHOLIPID TRANSPORT SYSTEM LIPOPROTEIN MLAA"/>
    <property type="match status" value="1"/>
</dbReference>
<dbReference type="InterPro" id="IPR007428">
    <property type="entry name" value="MlaA"/>
</dbReference>
<dbReference type="STRING" id="1223802.SUTH_02855"/>
<dbReference type="Proteomes" id="UP000031637">
    <property type="component" value="Chromosome"/>
</dbReference>
<feature type="compositionally biased region" description="Low complexity" evidence="3">
    <location>
        <begin position="238"/>
        <end position="254"/>
    </location>
</feature>
<gene>
    <name evidence="5" type="ORF">SUTH_02855</name>
</gene>
<accession>W0SH45</accession>
<dbReference type="AlphaFoldDB" id="W0SH45"/>
<dbReference type="EMBL" id="AP012547">
    <property type="protein sequence ID" value="BAO30634.1"/>
    <property type="molecule type" value="Genomic_DNA"/>
</dbReference>